<comment type="caution">
    <text evidence="2">The sequence shown here is derived from an EMBL/GenBank/DDBJ whole genome shotgun (WGS) entry which is preliminary data.</text>
</comment>
<dbReference type="Proteomes" id="UP000589896">
    <property type="component" value="Unassembled WGS sequence"/>
</dbReference>
<evidence type="ECO:0000313" key="2">
    <source>
        <dbReference type="EMBL" id="NYZ61715.1"/>
    </source>
</evidence>
<dbReference type="RefSeq" id="WP_180543563.1">
    <property type="nucleotide sequence ID" value="NZ_JACCJZ010000008.1"/>
</dbReference>
<dbReference type="AlphaFoldDB" id="A0A7Z0TXD7"/>
<dbReference type="EMBL" id="JACCJZ010000008">
    <property type="protein sequence ID" value="NYZ61715.1"/>
    <property type="molecule type" value="Genomic_DNA"/>
</dbReference>
<sequence>MSYQFNEQFTAASRQFADAASQINHIALENFQKIVGLQLATFSENANATFALASQAIDVRDLDGFKALLPKGAQVARENVERLVSATQEVMGHTVKTHETIAEIAKSQIESTTADVRAEAEKVATATTKASKR</sequence>
<feature type="domain" description="Phasin" evidence="1">
    <location>
        <begin position="7"/>
        <end position="109"/>
    </location>
</feature>
<evidence type="ECO:0000259" key="1">
    <source>
        <dbReference type="Pfam" id="PF09361"/>
    </source>
</evidence>
<dbReference type="InterPro" id="IPR018968">
    <property type="entry name" value="Phasin"/>
</dbReference>
<accession>A0A7Z0TXD7</accession>
<proteinExistence type="predicted"/>
<gene>
    <name evidence="2" type="ORF">H0E82_02910</name>
</gene>
<evidence type="ECO:0000313" key="3">
    <source>
        <dbReference type="Proteomes" id="UP000589896"/>
    </source>
</evidence>
<protein>
    <submittedName>
        <fullName evidence="2">Phasin family protein</fullName>
    </submittedName>
</protein>
<name>A0A7Z0TXD7_9GAMM</name>
<keyword evidence="3" id="KW-1185">Reference proteome</keyword>
<reference evidence="2 3" key="1">
    <citation type="submission" date="2020-07" db="EMBL/GenBank/DDBJ databases">
        <title>isolation of Luteimonas sp. SJ-16.</title>
        <authorList>
            <person name="Huang X.-X."/>
            <person name="Xu L."/>
            <person name="Sun J.-Q."/>
        </authorList>
    </citation>
    <scope>NUCLEOTIDE SEQUENCE [LARGE SCALE GENOMIC DNA]</scope>
    <source>
        <strain evidence="2 3">SJ-16</strain>
    </source>
</reference>
<organism evidence="2 3">
    <name type="scientific">Luteimonas deserti</name>
    <dbReference type="NCBI Taxonomy" id="2752306"/>
    <lineage>
        <taxon>Bacteria</taxon>
        <taxon>Pseudomonadati</taxon>
        <taxon>Pseudomonadota</taxon>
        <taxon>Gammaproteobacteria</taxon>
        <taxon>Lysobacterales</taxon>
        <taxon>Lysobacteraceae</taxon>
        <taxon>Luteimonas</taxon>
    </lineage>
</organism>
<dbReference type="Pfam" id="PF09361">
    <property type="entry name" value="Phasin_2"/>
    <property type="match status" value="1"/>
</dbReference>